<reference evidence="2" key="1">
    <citation type="submission" date="2014-03" db="EMBL/GenBank/DDBJ databases">
        <authorList>
            <person name="Aksoy S."/>
            <person name="Warren W."/>
            <person name="Wilson R.K."/>
        </authorList>
    </citation>
    <scope>NUCLEOTIDE SEQUENCE [LARGE SCALE GENOMIC DNA]</scope>
    <source>
        <strain evidence="2">IAEA</strain>
    </source>
</reference>
<dbReference type="EnsemblMetazoa" id="GBRI039829-RA">
    <property type="protein sequence ID" value="GBRI039829-PA"/>
    <property type="gene ID" value="GBRI039829"/>
</dbReference>
<dbReference type="VEuPathDB" id="VectorBase:GBRI039829"/>
<accession>A0A1A9X0Q0</accession>
<protein>
    <submittedName>
        <fullName evidence="1">Uncharacterized protein</fullName>
    </submittedName>
</protein>
<evidence type="ECO:0000313" key="1">
    <source>
        <dbReference type="EnsemblMetazoa" id="GBRI039829-PA"/>
    </source>
</evidence>
<dbReference type="Proteomes" id="UP000091820">
    <property type="component" value="Unassembled WGS sequence"/>
</dbReference>
<keyword evidence="2" id="KW-1185">Reference proteome</keyword>
<organism evidence="1 2">
    <name type="scientific">Glossina brevipalpis</name>
    <dbReference type="NCBI Taxonomy" id="37001"/>
    <lineage>
        <taxon>Eukaryota</taxon>
        <taxon>Metazoa</taxon>
        <taxon>Ecdysozoa</taxon>
        <taxon>Arthropoda</taxon>
        <taxon>Hexapoda</taxon>
        <taxon>Insecta</taxon>
        <taxon>Pterygota</taxon>
        <taxon>Neoptera</taxon>
        <taxon>Endopterygota</taxon>
        <taxon>Diptera</taxon>
        <taxon>Brachycera</taxon>
        <taxon>Muscomorpha</taxon>
        <taxon>Hippoboscoidea</taxon>
        <taxon>Glossinidae</taxon>
        <taxon>Glossina</taxon>
    </lineage>
</organism>
<dbReference type="AlphaFoldDB" id="A0A1A9X0Q0"/>
<reference evidence="1" key="2">
    <citation type="submission" date="2020-05" db="UniProtKB">
        <authorList>
            <consortium name="EnsemblMetazoa"/>
        </authorList>
    </citation>
    <scope>IDENTIFICATION</scope>
    <source>
        <strain evidence="1">IAEA</strain>
    </source>
</reference>
<sequence length="139" mass="15683">MISKYSVCRQHGANGIAVPSKQESQFQDKSISSGNSVMFTSNLSWTSFRILASASSETKVIAKPLVPNRPARATRCKTHKHSNAVERLKSRLILLFDNSKQFIFVARIWRRYIHNEVGKSENENNALLGIMSGEMTELR</sequence>
<evidence type="ECO:0000313" key="2">
    <source>
        <dbReference type="Proteomes" id="UP000091820"/>
    </source>
</evidence>
<name>A0A1A9X0Q0_9MUSC</name>
<proteinExistence type="predicted"/>